<dbReference type="GO" id="GO:0006355">
    <property type="term" value="P:regulation of DNA-templated transcription"/>
    <property type="evidence" value="ECO:0007669"/>
    <property type="project" value="InterPro"/>
</dbReference>
<dbReference type="Gene3D" id="1.10.1220.10">
    <property type="entry name" value="Met repressor-like"/>
    <property type="match status" value="1"/>
</dbReference>
<evidence type="ECO:0000259" key="1">
    <source>
        <dbReference type="Pfam" id="PF01402"/>
    </source>
</evidence>
<evidence type="ECO:0000313" key="3">
    <source>
        <dbReference type="Proteomes" id="UP001174909"/>
    </source>
</evidence>
<gene>
    <name evidence="2" type="ORF">GBAR_LOCUS26234</name>
</gene>
<reference evidence="2" key="1">
    <citation type="submission" date="2023-03" db="EMBL/GenBank/DDBJ databases">
        <authorList>
            <person name="Steffen K."/>
            <person name="Cardenas P."/>
        </authorList>
    </citation>
    <scope>NUCLEOTIDE SEQUENCE</scope>
</reference>
<dbReference type="InterPro" id="IPR002145">
    <property type="entry name" value="CopG"/>
</dbReference>
<evidence type="ECO:0000313" key="2">
    <source>
        <dbReference type="EMBL" id="CAI8047469.1"/>
    </source>
</evidence>
<organism evidence="2 3">
    <name type="scientific">Geodia barretti</name>
    <name type="common">Barrett's horny sponge</name>
    <dbReference type="NCBI Taxonomy" id="519541"/>
    <lineage>
        <taxon>Eukaryota</taxon>
        <taxon>Metazoa</taxon>
        <taxon>Porifera</taxon>
        <taxon>Demospongiae</taxon>
        <taxon>Heteroscleromorpha</taxon>
        <taxon>Tetractinellida</taxon>
        <taxon>Astrophorina</taxon>
        <taxon>Geodiidae</taxon>
        <taxon>Geodia</taxon>
    </lineage>
</organism>
<dbReference type="EMBL" id="CASHTH010003643">
    <property type="protein sequence ID" value="CAI8047469.1"/>
    <property type="molecule type" value="Genomic_DNA"/>
</dbReference>
<protein>
    <recommendedName>
        <fullName evidence="1">Ribbon-helix-helix protein CopG domain-containing protein</fullName>
    </recommendedName>
</protein>
<accession>A0AA35X7W3</accession>
<keyword evidence="3" id="KW-1185">Reference proteome</keyword>
<dbReference type="Proteomes" id="UP001174909">
    <property type="component" value="Unassembled WGS sequence"/>
</dbReference>
<dbReference type="Pfam" id="PF01402">
    <property type="entry name" value="RHH_1"/>
    <property type="match status" value="1"/>
</dbReference>
<name>A0AA35X7W3_GEOBA</name>
<dbReference type="InterPro" id="IPR013321">
    <property type="entry name" value="Arc_rbn_hlx_hlx"/>
</dbReference>
<feature type="domain" description="Ribbon-helix-helix protein CopG" evidence="1">
    <location>
        <begin position="4"/>
        <end position="43"/>
    </location>
</feature>
<proteinExistence type="predicted"/>
<dbReference type="AlphaFoldDB" id="A0AA35X7W3"/>
<comment type="caution">
    <text evidence="2">The sequence shown here is derived from an EMBL/GenBank/DDBJ whole genome shotgun (WGS) entry which is preliminary data.</text>
</comment>
<sequence length="89" mass="10329">MAKIAISLPDEVLEAVEKERLGRSKVLSRSEFIKIAVQQYLQTESEKSLEEQYIRGYLEQPETAEESEWLDQAAAEVFANNPWRQENQD</sequence>